<evidence type="ECO:0000313" key="1">
    <source>
        <dbReference type="EMBL" id="EEG29159.1"/>
    </source>
</evidence>
<organism evidence="1 2">
    <name type="scientific">[Clostridium] methylpentosum DSM 5476</name>
    <dbReference type="NCBI Taxonomy" id="537013"/>
    <lineage>
        <taxon>Bacteria</taxon>
        <taxon>Bacillati</taxon>
        <taxon>Bacillota</taxon>
        <taxon>Clostridia</taxon>
        <taxon>Eubacteriales</taxon>
        <taxon>Oscillospiraceae</taxon>
        <taxon>Oscillospiraceae incertae sedis</taxon>
    </lineage>
</organism>
<name>C0EH73_9FIRM</name>
<evidence type="ECO:0000313" key="2">
    <source>
        <dbReference type="Proteomes" id="UP000003340"/>
    </source>
</evidence>
<sequence length="57" mass="6423">MAFVILLIVKPPEFELLTVKIITCPPPIINTKFKEPAPAGSGSFQYNFPRPSCLYKR</sequence>
<dbReference type="HOGENOM" id="CLU_2988607_0_0_9"/>
<dbReference type="AlphaFoldDB" id="C0EH73"/>
<reference evidence="1 2" key="1">
    <citation type="submission" date="2009-01" db="EMBL/GenBank/DDBJ databases">
        <authorList>
            <person name="Fulton L."/>
            <person name="Clifton S."/>
            <person name="Fulton B."/>
            <person name="Xu J."/>
            <person name="Minx P."/>
            <person name="Pepin K.H."/>
            <person name="Johnson M."/>
            <person name="Bhonagiri V."/>
            <person name="Nash W.E."/>
            <person name="Mardis E.R."/>
            <person name="Wilson R.K."/>
        </authorList>
    </citation>
    <scope>NUCLEOTIDE SEQUENCE [LARGE SCALE GENOMIC DNA]</scope>
    <source>
        <strain evidence="1 2">DSM 5476</strain>
    </source>
</reference>
<dbReference type="EMBL" id="ACEC01000115">
    <property type="protein sequence ID" value="EEG29159.1"/>
    <property type="molecule type" value="Genomic_DNA"/>
</dbReference>
<keyword evidence="2" id="KW-1185">Reference proteome</keyword>
<dbReference type="Proteomes" id="UP000003340">
    <property type="component" value="Unassembled WGS sequence"/>
</dbReference>
<accession>C0EH73</accession>
<comment type="caution">
    <text evidence="1">The sequence shown here is derived from an EMBL/GenBank/DDBJ whole genome shotgun (WGS) entry which is preliminary data.</text>
</comment>
<protein>
    <submittedName>
        <fullName evidence="1">Uncharacterized protein</fullName>
    </submittedName>
</protein>
<gene>
    <name evidence="1" type="ORF">CLOSTMETH_03272</name>
</gene>
<proteinExistence type="predicted"/>
<reference evidence="1 2" key="2">
    <citation type="submission" date="2009-02" db="EMBL/GenBank/DDBJ databases">
        <title>Draft genome sequence of Clostridium methylpentosum (DSM 5476).</title>
        <authorList>
            <person name="Sudarsanam P."/>
            <person name="Ley R."/>
            <person name="Guruge J."/>
            <person name="Turnbaugh P.J."/>
            <person name="Mahowald M."/>
            <person name="Liep D."/>
            <person name="Gordon J."/>
        </authorList>
    </citation>
    <scope>NUCLEOTIDE SEQUENCE [LARGE SCALE GENOMIC DNA]</scope>
    <source>
        <strain evidence="1 2">DSM 5476</strain>
    </source>
</reference>